<sequence length="296" mass="35438">MRKKLAVISDFHMDINHFSLNDLAVFRNVLLENAVTDVHFAGDMSNDFHQLTEPFLTELSKTFSVTFNLGNHDMVTLSENEIEQSDFQVKWFGNTAFVSFHGWYDYSFMEKIDVKKIEQFKHNFYFDRKIHRDFDDIITTENILTKLSKILSGLAAKRIIIAMHFVPEKHFIINTRYEKFARFNAYLGSEHFHEIFMRFPEITDVVFGHAHHRMPPQKIIENKHAINYHARPLGYPYEWQLVRTFLQKFPHYQIDEAWQLRQQYKAVKDLTDWQNFRQKHLAEEFRSALTFFDLSD</sequence>
<dbReference type="EMBL" id="JBHSGD010000005">
    <property type="protein sequence ID" value="MFC4652488.1"/>
    <property type="molecule type" value="Genomic_DNA"/>
</dbReference>
<dbReference type="SUPFAM" id="SSF56300">
    <property type="entry name" value="Metallo-dependent phosphatases"/>
    <property type="match status" value="1"/>
</dbReference>
<comment type="caution">
    <text evidence="2">The sequence shown here is derived from an EMBL/GenBank/DDBJ whole genome shotgun (WGS) entry which is preliminary data.</text>
</comment>
<keyword evidence="3" id="KW-1185">Reference proteome</keyword>
<proteinExistence type="predicted"/>
<gene>
    <name evidence="2" type="ORF">ACFO26_06155</name>
</gene>
<evidence type="ECO:0000259" key="1">
    <source>
        <dbReference type="Pfam" id="PF00149"/>
    </source>
</evidence>
<dbReference type="Proteomes" id="UP001595987">
    <property type="component" value="Unassembled WGS sequence"/>
</dbReference>
<dbReference type="InterPro" id="IPR022302">
    <property type="entry name" value="Phosphoesterase_putative"/>
</dbReference>
<accession>A0ABV9JD85</accession>
<protein>
    <submittedName>
        <fullName evidence="2">Metallophosphoesterase</fullName>
    </submittedName>
</protein>
<dbReference type="InterPro" id="IPR004843">
    <property type="entry name" value="Calcineurin-like_PHP"/>
</dbReference>
<evidence type="ECO:0000313" key="2">
    <source>
        <dbReference type="EMBL" id="MFC4652488.1"/>
    </source>
</evidence>
<dbReference type="NCBIfam" id="TIGR03729">
    <property type="entry name" value="acc_ester"/>
    <property type="match status" value="1"/>
</dbReference>
<feature type="domain" description="Calcineurin-like phosphoesterase" evidence="1">
    <location>
        <begin position="4"/>
        <end position="212"/>
    </location>
</feature>
<evidence type="ECO:0000313" key="3">
    <source>
        <dbReference type="Proteomes" id="UP001595987"/>
    </source>
</evidence>
<dbReference type="InterPro" id="IPR029052">
    <property type="entry name" value="Metallo-depent_PP-like"/>
</dbReference>
<dbReference type="Gene3D" id="3.60.21.10">
    <property type="match status" value="1"/>
</dbReference>
<reference evidence="3" key="1">
    <citation type="journal article" date="2019" name="Int. J. Syst. Evol. Microbiol.">
        <title>The Global Catalogue of Microorganisms (GCM) 10K type strain sequencing project: providing services to taxonomists for standard genome sequencing and annotation.</title>
        <authorList>
            <consortium name="The Broad Institute Genomics Platform"/>
            <consortium name="The Broad Institute Genome Sequencing Center for Infectious Disease"/>
            <person name="Wu L."/>
            <person name="Ma J."/>
        </authorList>
    </citation>
    <scope>NUCLEOTIDE SEQUENCE [LARGE SCALE GENOMIC DNA]</scope>
    <source>
        <strain evidence="3">CCUG 63287</strain>
    </source>
</reference>
<dbReference type="RefSeq" id="WP_213536149.1">
    <property type="nucleotide sequence ID" value="NZ_BOVQ01000005.1"/>
</dbReference>
<dbReference type="Pfam" id="PF00149">
    <property type="entry name" value="Metallophos"/>
    <property type="match status" value="1"/>
</dbReference>
<organism evidence="2 3">
    <name type="scientific">Lactococcus nasutitermitis</name>
    <dbReference type="NCBI Taxonomy" id="1652957"/>
    <lineage>
        <taxon>Bacteria</taxon>
        <taxon>Bacillati</taxon>
        <taxon>Bacillota</taxon>
        <taxon>Bacilli</taxon>
        <taxon>Lactobacillales</taxon>
        <taxon>Streptococcaceae</taxon>
        <taxon>Lactococcus</taxon>
    </lineage>
</organism>
<name>A0ABV9JD85_9LACT</name>